<dbReference type="OMA" id="WNTERDE"/>
<dbReference type="WBParaSite" id="HPLM_0001311001-mRNA-1">
    <property type="protein sequence ID" value="HPLM_0001311001-mRNA-1"/>
    <property type="gene ID" value="HPLM_0001311001"/>
</dbReference>
<accession>A0A0N4WP43</accession>
<organism evidence="1">
    <name type="scientific">Haemonchus placei</name>
    <name type="common">Barber's pole worm</name>
    <dbReference type="NCBI Taxonomy" id="6290"/>
    <lineage>
        <taxon>Eukaryota</taxon>
        <taxon>Metazoa</taxon>
        <taxon>Ecdysozoa</taxon>
        <taxon>Nematoda</taxon>
        <taxon>Chromadorea</taxon>
        <taxon>Rhabditida</taxon>
        <taxon>Rhabditina</taxon>
        <taxon>Rhabditomorpha</taxon>
        <taxon>Strongyloidea</taxon>
        <taxon>Trichostrongylidae</taxon>
        <taxon>Haemonchus</taxon>
    </lineage>
</organism>
<evidence type="ECO:0000313" key="1">
    <source>
        <dbReference type="WBParaSite" id="HPLM_0001311001-mRNA-1"/>
    </source>
</evidence>
<dbReference type="AlphaFoldDB" id="A0A0N4WP43"/>
<protein>
    <submittedName>
        <fullName evidence="1">RNase H domain-containing protein</fullName>
    </submittedName>
</protein>
<sequence>MKKLYNTMEKLRNNPVLLQQYHDTIESTRKSNHRRSGLTEHGGRIIHYLARQAILTPHKNTTKLRVVFDASAHHENCPSLNDMLNEGPKVLGIPWNTERDELTLTCTYPPKKTCTKRSVSEQVAAVYDPHGWLTPLTLKGKQFLQQLWKNGYDWDTNLSIDHQQQWDEIVRNAGFQHRTPRKIAEIHQPPRLVVFADASAQSMATCAYLVTNNVAHLIAGKSKLPAIKGSPTIPKLELNALTMATRLTLSIYKAIRSKSTIESIVILSDSKVTLSWISKVQPDRNAVVLVRNRTREIQEIVETLPVPVSFGYVPTCDNPADCGTRGVTKYEFENHIWWTGPTFIATPTDEWSNKIRLMRLPIDSEENDSDCY</sequence>
<proteinExistence type="predicted"/>
<reference evidence="1" key="1">
    <citation type="submission" date="2017-02" db="UniProtKB">
        <authorList>
            <consortium name="WormBaseParasite"/>
        </authorList>
    </citation>
    <scope>IDENTIFICATION</scope>
</reference>
<dbReference type="PANTHER" id="PTHR47331">
    <property type="entry name" value="PHD-TYPE DOMAIN-CONTAINING PROTEIN"/>
    <property type="match status" value="1"/>
</dbReference>
<dbReference type="InterPro" id="IPR008042">
    <property type="entry name" value="Retrotrans_Pao"/>
</dbReference>
<name>A0A0N4WP43_HAEPC</name>
<dbReference type="Pfam" id="PF05380">
    <property type="entry name" value="Peptidase_A17"/>
    <property type="match status" value="1"/>
</dbReference>
<dbReference type="PANTHER" id="PTHR47331:SF6">
    <property type="entry name" value="DOUBLECORTIN DOMAIN-CONTAINING PROTEIN"/>
    <property type="match status" value="1"/>
</dbReference>